<keyword evidence="4" id="KW-0732">Signal</keyword>
<comment type="caution">
    <text evidence="14">The sequence shown here is derived from an EMBL/GenBank/DDBJ whole genome shotgun (WGS) entry which is preliminary data.</text>
</comment>
<dbReference type="PANTHER" id="PTHR20961">
    <property type="entry name" value="GLYCOSYLTRANSFERASE"/>
    <property type="match status" value="1"/>
</dbReference>
<dbReference type="InterPro" id="IPR007657">
    <property type="entry name" value="Glycosyltransferase_61"/>
</dbReference>
<evidence type="ECO:0000256" key="12">
    <source>
        <dbReference type="SAM" id="Phobius"/>
    </source>
</evidence>
<feature type="compositionally biased region" description="Basic and acidic residues" evidence="11">
    <location>
        <begin position="488"/>
        <end position="499"/>
    </location>
</feature>
<comment type="catalytic activity">
    <reaction evidence="10">
        <text>L-threonyl-[protein] + UDP-N-acetyl-alpha-D-glucosamine = 3-O-(N-acetyl-beta-D-glucosaminyl)-L-threonyl-[protein] + UDP + H(+)</text>
        <dbReference type="Rhea" id="RHEA:48908"/>
        <dbReference type="Rhea" id="RHEA-COMP:11060"/>
        <dbReference type="Rhea" id="RHEA-COMP:12252"/>
        <dbReference type="ChEBI" id="CHEBI:15378"/>
        <dbReference type="ChEBI" id="CHEBI:30013"/>
        <dbReference type="ChEBI" id="CHEBI:57705"/>
        <dbReference type="ChEBI" id="CHEBI:58223"/>
        <dbReference type="ChEBI" id="CHEBI:90840"/>
        <dbReference type="EC" id="2.4.1.255"/>
    </reaction>
</comment>
<feature type="domain" description="Glycosyltransferase 61 catalytic" evidence="13">
    <location>
        <begin position="344"/>
        <end position="431"/>
    </location>
</feature>
<gene>
    <name evidence="14" type="ORF">E0L32_011938</name>
</gene>
<reference evidence="14 15" key="1">
    <citation type="submission" date="2019-06" db="EMBL/GenBank/DDBJ databases">
        <title>Draft genome sequence of the filamentous fungus Phialemoniopsis curvata isolated from diesel fuel.</title>
        <authorList>
            <person name="Varaljay V.A."/>
            <person name="Lyon W.J."/>
            <person name="Crouch A.L."/>
            <person name="Drake C.E."/>
            <person name="Hollomon J.M."/>
            <person name="Nadeau L.J."/>
            <person name="Nunn H.S."/>
            <person name="Stevenson B.S."/>
            <person name="Bojanowski C.L."/>
            <person name="Crookes-Goodson W.J."/>
        </authorList>
    </citation>
    <scope>NUCLEOTIDE SEQUENCE [LARGE SCALE GENOMIC DNA]</scope>
    <source>
        <strain evidence="14 15">D216</strain>
    </source>
</reference>
<keyword evidence="2" id="KW-0328">Glycosyltransferase</keyword>
<dbReference type="GeneID" id="41979385"/>
<dbReference type="Pfam" id="PF04577">
    <property type="entry name" value="Glyco_transf_61"/>
    <property type="match status" value="1"/>
</dbReference>
<evidence type="ECO:0000259" key="13">
    <source>
        <dbReference type="Pfam" id="PF04577"/>
    </source>
</evidence>
<dbReference type="STRING" id="1093900.A0A507BLC8"/>
<dbReference type="RefSeq" id="XP_030999702.1">
    <property type="nucleotide sequence ID" value="XM_031134722.1"/>
</dbReference>
<dbReference type="Proteomes" id="UP000319257">
    <property type="component" value="Unassembled WGS sequence"/>
</dbReference>
<keyword evidence="12" id="KW-0812">Transmembrane</keyword>
<evidence type="ECO:0000313" key="14">
    <source>
        <dbReference type="EMBL" id="TPX17991.1"/>
    </source>
</evidence>
<keyword evidence="3" id="KW-0808">Transferase</keyword>
<keyword evidence="12" id="KW-1133">Transmembrane helix</keyword>
<evidence type="ECO:0000256" key="11">
    <source>
        <dbReference type="SAM" id="MobiDB-lite"/>
    </source>
</evidence>
<evidence type="ECO:0000256" key="6">
    <source>
        <dbReference type="ARBA" id="ARBA00023180"/>
    </source>
</evidence>
<feature type="transmembrane region" description="Helical" evidence="12">
    <location>
        <begin position="12"/>
        <end position="30"/>
    </location>
</feature>
<protein>
    <recommendedName>
        <fullName evidence="7">EGF domain-specific O-linked N-acetylglucosamine transferase</fullName>
        <ecNumber evidence="1">2.4.1.255</ecNumber>
    </recommendedName>
    <alternativeName>
        <fullName evidence="8">Extracellular O-linked N-acetylglucosamine transferase</fullName>
    </alternativeName>
</protein>
<sequence length="534" mass="60575">MIAGNSLGNRRLFSLIFTLSFVALVVYTLSGSIKRKSYSRDIPDWLLPSTQKPTGSSTTSLSIPELDDIPPTRPGEPEFCVDRFSPRYLYQLRDHNIQYCTPESQARLTCFHSKVRDDDNQDSFCIGQGSVLDVSRKRFALDCNIRQPDDNETARGLLSFDRIKPHWYATGPKVLFDHFVDFRPTLQRSPEPMGKKKEFALLVKREEGRNLWHTLMEIWSMTMTFDTLRLSRDPNDDNKPFFESPEDVANTQIIVLDDHIRGSTFDLWHLFSSKPPLHLKEIVEDPVKAQEFSEKHLNIILPLPGGSNPLWQNDWVARDCTESPLLRLFVRRVFQHFGVEHATGPRPVGRAQDKDITLTFVDRRGSRRLLRSEALLDAARARFPNVDVRAVDLAALPLAEQLRIVQETDVLLGVHGAGLTHAMFMREGAGAVAEIQPAGLFHKGFRNLAAMTGHRYFSAHADMVLPGEEEEQGSTGGETGSAASTRGTRREAKRDEERVWQSANVRIEEERFLGLVEVAVKSLYNEGLRNHDVF</sequence>
<dbReference type="GO" id="GO:0097363">
    <property type="term" value="F:protein O-acetylglucosaminyltransferase activity"/>
    <property type="evidence" value="ECO:0007669"/>
    <property type="project" value="UniProtKB-EC"/>
</dbReference>
<dbReference type="EMBL" id="SKBQ01000125">
    <property type="protein sequence ID" value="TPX17991.1"/>
    <property type="molecule type" value="Genomic_DNA"/>
</dbReference>
<dbReference type="PANTHER" id="PTHR20961:SF148">
    <property type="entry name" value="EGF DOMAIN-SPECIFIC O-LINKED N-ACETYLGLUCOSAMINE TRANSFERASE"/>
    <property type="match status" value="1"/>
</dbReference>
<evidence type="ECO:0000256" key="7">
    <source>
        <dbReference type="ARBA" id="ARBA00040944"/>
    </source>
</evidence>
<evidence type="ECO:0000256" key="2">
    <source>
        <dbReference type="ARBA" id="ARBA00022676"/>
    </source>
</evidence>
<accession>A0A507BLC8</accession>
<dbReference type="EC" id="2.4.1.255" evidence="1"/>
<feature type="region of interest" description="Disordered" evidence="11">
    <location>
        <begin position="49"/>
        <end position="68"/>
    </location>
</feature>
<evidence type="ECO:0000256" key="3">
    <source>
        <dbReference type="ARBA" id="ARBA00022679"/>
    </source>
</evidence>
<comment type="catalytic activity">
    <reaction evidence="9">
        <text>L-seryl-[protein] + UDP-N-acetyl-alpha-D-glucosamine = 3-O-(N-acetyl-beta-D-glucosaminyl)-L-seryl-[protein] + UDP + H(+)</text>
        <dbReference type="Rhea" id="RHEA:48904"/>
        <dbReference type="Rhea" id="RHEA-COMP:9863"/>
        <dbReference type="Rhea" id="RHEA-COMP:12251"/>
        <dbReference type="ChEBI" id="CHEBI:15378"/>
        <dbReference type="ChEBI" id="CHEBI:29999"/>
        <dbReference type="ChEBI" id="CHEBI:57705"/>
        <dbReference type="ChEBI" id="CHEBI:58223"/>
        <dbReference type="ChEBI" id="CHEBI:90838"/>
        <dbReference type="EC" id="2.4.1.255"/>
    </reaction>
</comment>
<name>A0A507BLC8_9PEZI</name>
<feature type="region of interest" description="Disordered" evidence="11">
    <location>
        <begin position="467"/>
        <end position="499"/>
    </location>
</feature>
<keyword evidence="5" id="KW-0256">Endoplasmic reticulum</keyword>
<evidence type="ECO:0000256" key="1">
    <source>
        <dbReference type="ARBA" id="ARBA00011970"/>
    </source>
</evidence>
<evidence type="ECO:0000256" key="9">
    <source>
        <dbReference type="ARBA" id="ARBA00048317"/>
    </source>
</evidence>
<keyword evidence="15" id="KW-1185">Reference proteome</keyword>
<evidence type="ECO:0000313" key="15">
    <source>
        <dbReference type="Proteomes" id="UP000319257"/>
    </source>
</evidence>
<dbReference type="OrthoDB" id="529273at2759"/>
<dbReference type="InterPro" id="IPR049625">
    <property type="entry name" value="Glyco_transf_61_cat"/>
</dbReference>
<organism evidence="14 15">
    <name type="scientific">Thyridium curvatum</name>
    <dbReference type="NCBI Taxonomy" id="1093900"/>
    <lineage>
        <taxon>Eukaryota</taxon>
        <taxon>Fungi</taxon>
        <taxon>Dikarya</taxon>
        <taxon>Ascomycota</taxon>
        <taxon>Pezizomycotina</taxon>
        <taxon>Sordariomycetes</taxon>
        <taxon>Sordariomycetidae</taxon>
        <taxon>Thyridiales</taxon>
        <taxon>Thyridiaceae</taxon>
        <taxon>Thyridium</taxon>
    </lineage>
</organism>
<evidence type="ECO:0000256" key="5">
    <source>
        <dbReference type="ARBA" id="ARBA00022824"/>
    </source>
</evidence>
<evidence type="ECO:0000256" key="4">
    <source>
        <dbReference type="ARBA" id="ARBA00022729"/>
    </source>
</evidence>
<keyword evidence="12" id="KW-0472">Membrane</keyword>
<dbReference type="GO" id="GO:0005788">
    <property type="term" value="C:endoplasmic reticulum lumen"/>
    <property type="evidence" value="ECO:0007669"/>
    <property type="project" value="TreeGrafter"/>
</dbReference>
<feature type="compositionally biased region" description="Polar residues" evidence="11">
    <location>
        <begin position="49"/>
        <end position="62"/>
    </location>
</feature>
<keyword evidence="6" id="KW-0325">Glycoprotein</keyword>
<proteinExistence type="predicted"/>
<dbReference type="InParanoid" id="A0A507BLC8"/>
<dbReference type="AlphaFoldDB" id="A0A507BLC8"/>
<evidence type="ECO:0000256" key="10">
    <source>
        <dbReference type="ARBA" id="ARBA00049432"/>
    </source>
</evidence>
<evidence type="ECO:0000256" key="8">
    <source>
        <dbReference type="ARBA" id="ARBA00042574"/>
    </source>
</evidence>